<gene>
    <name evidence="1" type="ORF">GA0070214_103392</name>
</gene>
<sequence>MGPHPTRVGPDQEPPFDFWPYFDSIPEDDFNGHDFSEVRVTYVWQSPDGAHQHVLVDCETPNVFLVLVLDLHACSVLGHFLLDLNRLYGLA</sequence>
<accession>A0A1C4WAW7</accession>
<dbReference type="EMBL" id="FMCS01000003">
    <property type="protein sequence ID" value="SCE93320.1"/>
    <property type="molecule type" value="Genomic_DNA"/>
</dbReference>
<dbReference type="AlphaFoldDB" id="A0A1C4WAW7"/>
<keyword evidence="2" id="KW-1185">Reference proteome</keyword>
<name>A0A1C4WAW7_9ACTN</name>
<reference evidence="2" key="1">
    <citation type="submission" date="2016-06" db="EMBL/GenBank/DDBJ databases">
        <authorList>
            <person name="Varghese N."/>
            <person name="Submissions Spin"/>
        </authorList>
    </citation>
    <scope>NUCLEOTIDE SEQUENCE [LARGE SCALE GENOMIC DNA]</scope>
    <source>
        <strain evidence="2">DSM 45246</strain>
    </source>
</reference>
<evidence type="ECO:0000313" key="2">
    <source>
        <dbReference type="Proteomes" id="UP000199629"/>
    </source>
</evidence>
<evidence type="ECO:0000313" key="1">
    <source>
        <dbReference type="EMBL" id="SCE93320.1"/>
    </source>
</evidence>
<dbReference type="Proteomes" id="UP000199629">
    <property type="component" value="Unassembled WGS sequence"/>
</dbReference>
<protein>
    <submittedName>
        <fullName evidence="1">Uncharacterized protein</fullName>
    </submittedName>
</protein>
<proteinExistence type="predicted"/>
<organism evidence="1 2">
    <name type="scientific">Micromonospora chaiyaphumensis</name>
    <dbReference type="NCBI Taxonomy" id="307119"/>
    <lineage>
        <taxon>Bacteria</taxon>
        <taxon>Bacillati</taxon>
        <taxon>Actinomycetota</taxon>
        <taxon>Actinomycetes</taxon>
        <taxon>Micromonosporales</taxon>
        <taxon>Micromonosporaceae</taxon>
        <taxon>Micromonospora</taxon>
    </lineage>
</organism>